<comment type="caution">
    <text evidence="1">The sequence shown here is derived from an EMBL/GenBank/DDBJ whole genome shotgun (WGS) entry which is preliminary data.</text>
</comment>
<sequence>MLVEHARTTENAGMLGLSLASSQTSRAMLLHPRLGMTVPQTARSGSARFAIAWTTGTDNETAS</sequence>
<organism evidence="1 2">
    <name type="scientific">Aureimonas altamirensis</name>
    <dbReference type="NCBI Taxonomy" id="370622"/>
    <lineage>
        <taxon>Bacteria</taxon>
        <taxon>Pseudomonadati</taxon>
        <taxon>Pseudomonadota</taxon>
        <taxon>Alphaproteobacteria</taxon>
        <taxon>Hyphomicrobiales</taxon>
        <taxon>Aurantimonadaceae</taxon>
        <taxon>Aureimonas</taxon>
    </lineage>
</organism>
<name>A0A0B1Q471_9HYPH</name>
<reference evidence="1 2" key="1">
    <citation type="submission" date="2014-09" db="EMBL/GenBank/DDBJ databases">
        <title>Isolation and characterization of Aurantimonas altamirensis ON-56566 from clinical sample following a dog bite.</title>
        <authorList>
            <person name="Eshaghi A."/>
            <person name="Li A."/>
            <person name="Shahinas D."/>
            <person name="Bahn P."/>
            <person name="Kus J.V."/>
            <person name="Patel S.N."/>
        </authorList>
    </citation>
    <scope>NUCLEOTIDE SEQUENCE [LARGE SCALE GENOMIC DNA]</scope>
    <source>
        <strain evidence="1 2">ON-56566</strain>
    </source>
</reference>
<accession>A0A0B1Q471</accession>
<proteinExistence type="predicted"/>
<gene>
    <name evidence="1" type="ORF">LA66_17555</name>
</gene>
<evidence type="ECO:0000313" key="2">
    <source>
        <dbReference type="Proteomes" id="UP000030826"/>
    </source>
</evidence>
<evidence type="ECO:0000313" key="1">
    <source>
        <dbReference type="EMBL" id="KHJ53722.1"/>
    </source>
</evidence>
<dbReference type="EMBL" id="JRFJ01000005">
    <property type="protein sequence ID" value="KHJ53722.1"/>
    <property type="molecule type" value="Genomic_DNA"/>
</dbReference>
<protein>
    <submittedName>
        <fullName evidence="1">Uncharacterized protein</fullName>
    </submittedName>
</protein>
<dbReference type="Proteomes" id="UP000030826">
    <property type="component" value="Unassembled WGS sequence"/>
</dbReference>
<dbReference type="AlphaFoldDB" id="A0A0B1Q471"/>